<dbReference type="Proteomes" id="UP001359559">
    <property type="component" value="Unassembled WGS sequence"/>
</dbReference>
<proteinExistence type="predicted"/>
<dbReference type="EMBL" id="JAYKXN010000004">
    <property type="protein sequence ID" value="KAK7294299.1"/>
    <property type="molecule type" value="Genomic_DNA"/>
</dbReference>
<evidence type="ECO:0000256" key="1">
    <source>
        <dbReference type="SAM" id="MobiDB-lite"/>
    </source>
</evidence>
<accession>A0AAN9J9R7</accession>
<name>A0AAN9J9R7_CLITE</name>
<evidence type="ECO:0000313" key="3">
    <source>
        <dbReference type="Proteomes" id="UP001359559"/>
    </source>
</evidence>
<protein>
    <submittedName>
        <fullName evidence="2">Uncharacterized protein</fullName>
    </submittedName>
</protein>
<keyword evidence="3" id="KW-1185">Reference proteome</keyword>
<feature type="region of interest" description="Disordered" evidence="1">
    <location>
        <begin position="1"/>
        <end position="22"/>
    </location>
</feature>
<dbReference type="AlphaFoldDB" id="A0AAN9J9R7"/>
<evidence type="ECO:0000313" key="2">
    <source>
        <dbReference type="EMBL" id="KAK7294299.1"/>
    </source>
</evidence>
<reference evidence="2 3" key="1">
    <citation type="submission" date="2024-01" db="EMBL/GenBank/DDBJ databases">
        <title>The genomes of 5 underutilized Papilionoideae crops provide insights into root nodulation and disease resistance.</title>
        <authorList>
            <person name="Yuan L."/>
        </authorList>
    </citation>
    <scope>NUCLEOTIDE SEQUENCE [LARGE SCALE GENOMIC DNA]</scope>
    <source>
        <strain evidence="2">LY-2023</strain>
        <tissue evidence="2">Leaf</tissue>
    </source>
</reference>
<organism evidence="2 3">
    <name type="scientific">Clitoria ternatea</name>
    <name type="common">Butterfly pea</name>
    <dbReference type="NCBI Taxonomy" id="43366"/>
    <lineage>
        <taxon>Eukaryota</taxon>
        <taxon>Viridiplantae</taxon>
        <taxon>Streptophyta</taxon>
        <taxon>Embryophyta</taxon>
        <taxon>Tracheophyta</taxon>
        <taxon>Spermatophyta</taxon>
        <taxon>Magnoliopsida</taxon>
        <taxon>eudicotyledons</taxon>
        <taxon>Gunneridae</taxon>
        <taxon>Pentapetalae</taxon>
        <taxon>rosids</taxon>
        <taxon>fabids</taxon>
        <taxon>Fabales</taxon>
        <taxon>Fabaceae</taxon>
        <taxon>Papilionoideae</taxon>
        <taxon>50 kb inversion clade</taxon>
        <taxon>NPAAA clade</taxon>
        <taxon>indigoferoid/millettioid clade</taxon>
        <taxon>Phaseoleae</taxon>
        <taxon>Clitoria</taxon>
    </lineage>
</organism>
<gene>
    <name evidence="2" type="ORF">RJT34_17186</name>
</gene>
<sequence>MTVKHQLILSEDAGEDDRETADGERLDGAVRCDDKGRARILLCLPLSHCSSSCVPVLRQSELHPAHAKFQVQEPTLRASSDKNISRQGGEVMRTVAVIPQEYLSLTDHIMAETHQLKTTPRPYPFATFYIARQPQKLKNY</sequence>
<comment type="caution">
    <text evidence="2">The sequence shown here is derived from an EMBL/GenBank/DDBJ whole genome shotgun (WGS) entry which is preliminary data.</text>
</comment>